<keyword evidence="6" id="KW-1185">Reference proteome</keyword>
<protein>
    <submittedName>
        <fullName evidence="5">AraC family transcriptional regulator</fullName>
    </submittedName>
</protein>
<dbReference type="GO" id="GO:0043565">
    <property type="term" value="F:sequence-specific DNA binding"/>
    <property type="evidence" value="ECO:0007669"/>
    <property type="project" value="InterPro"/>
</dbReference>
<comment type="caution">
    <text evidence="5">The sequence shown here is derived from an EMBL/GenBank/DDBJ whole genome shotgun (WGS) entry which is preliminary data.</text>
</comment>
<evidence type="ECO:0000256" key="1">
    <source>
        <dbReference type="ARBA" id="ARBA00023015"/>
    </source>
</evidence>
<dbReference type="RefSeq" id="WP_126606284.1">
    <property type="nucleotide sequence ID" value="NZ_AP025144.1"/>
</dbReference>
<evidence type="ECO:0000313" key="6">
    <source>
        <dbReference type="Proteomes" id="UP001156690"/>
    </source>
</evidence>
<evidence type="ECO:0000313" key="5">
    <source>
        <dbReference type="EMBL" id="GLQ74741.1"/>
    </source>
</evidence>
<proteinExistence type="predicted"/>
<dbReference type="Gene3D" id="2.60.120.10">
    <property type="entry name" value="Jelly Rolls"/>
    <property type="match status" value="1"/>
</dbReference>
<dbReference type="Gene3D" id="1.10.10.60">
    <property type="entry name" value="Homeodomain-like"/>
    <property type="match status" value="1"/>
</dbReference>
<reference evidence="6" key="1">
    <citation type="journal article" date="2019" name="Int. J. Syst. Evol. Microbiol.">
        <title>The Global Catalogue of Microorganisms (GCM) 10K type strain sequencing project: providing services to taxonomists for standard genome sequencing and annotation.</title>
        <authorList>
            <consortium name="The Broad Institute Genomics Platform"/>
            <consortium name="The Broad Institute Genome Sequencing Center for Infectious Disease"/>
            <person name="Wu L."/>
            <person name="Ma J."/>
        </authorList>
    </citation>
    <scope>NUCLEOTIDE SEQUENCE [LARGE SCALE GENOMIC DNA]</scope>
    <source>
        <strain evidence="6">NBRC 15640</strain>
    </source>
</reference>
<evidence type="ECO:0000256" key="3">
    <source>
        <dbReference type="ARBA" id="ARBA00023163"/>
    </source>
</evidence>
<dbReference type="InterPro" id="IPR037923">
    <property type="entry name" value="HTH-like"/>
</dbReference>
<name>A0AAV5NVR5_9VIBR</name>
<accession>A0AAV5NVR5</accession>
<dbReference type="Proteomes" id="UP001156690">
    <property type="component" value="Unassembled WGS sequence"/>
</dbReference>
<evidence type="ECO:0000256" key="2">
    <source>
        <dbReference type="ARBA" id="ARBA00023125"/>
    </source>
</evidence>
<dbReference type="InterPro" id="IPR014710">
    <property type="entry name" value="RmlC-like_jellyroll"/>
</dbReference>
<evidence type="ECO:0000259" key="4">
    <source>
        <dbReference type="PROSITE" id="PS01124"/>
    </source>
</evidence>
<dbReference type="SMART" id="SM00342">
    <property type="entry name" value="HTH_ARAC"/>
    <property type="match status" value="1"/>
</dbReference>
<sequence length="298" mass="34674">MSDIPHYFLYGEAVPSNALAYFDIARLEQSLPKHNWEIHPHRHDNLHQLLILEKGKMLAQVRDLSVEREEHCLLSIPPKEVHGFVHQPNVEGYIVTISQPFLMQLFNEKERELFPQLFRESLVVQLEPGSQHSKEAMYLTQQLIKEYHSSDAAQESMIGGYLKILLLLIHRSLKPNQISDVGLDSKIVAYEAFMALVDEHYLEHWSVSQYADELGLSAGRLNRLCQRFADQHALQLIHERLITEAKRQLIYTQLSAKEIGYKLGFEDPGYFSRFFRRVSGLPPKQFQKKAREQRDITE</sequence>
<keyword evidence="2" id="KW-0238">DNA-binding</keyword>
<feature type="domain" description="HTH araC/xylS-type" evidence="4">
    <location>
        <begin position="191"/>
        <end position="289"/>
    </location>
</feature>
<gene>
    <name evidence="5" type="ORF">GCM10007932_41030</name>
</gene>
<dbReference type="PANTHER" id="PTHR43280">
    <property type="entry name" value="ARAC-FAMILY TRANSCRIPTIONAL REGULATOR"/>
    <property type="match status" value="1"/>
</dbReference>
<dbReference type="InterPro" id="IPR003313">
    <property type="entry name" value="AraC-bd"/>
</dbReference>
<dbReference type="Pfam" id="PF02311">
    <property type="entry name" value="AraC_binding"/>
    <property type="match status" value="1"/>
</dbReference>
<dbReference type="InterPro" id="IPR009057">
    <property type="entry name" value="Homeodomain-like_sf"/>
</dbReference>
<dbReference type="PANTHER" id="PTHR43280:SF32">
    <property type="entry name" value="TRANSCRIPTIONAL REGULATORY PROTEIN"/>
    <property type="match status" value="1"/>
</dbReference>
<dbReference type="Pfam" id="PF12833">
    <property type="entry name" value="HTH_18"/>
    <property type="match status" value="1"/>
</dbReference>
<dbReference type="InterPro" id="IPR018060">
    <property type="entry name" value="HTH_AraC"/>
</dbReference>
<dbReference type="AlphaFoldDB" id="A0AAV5NVR5"/>
<dbReference type="SUPFAM" id="SSF51215">
    <property type="entry name" value="Regulatory protein AraC"/>
    <property type="match status" value="1"/>
</dbReference>
<keyword evidence="3" id="KW-0804">Transcription</keyword>
<dbReference type="SUPFAM" id="SSF46689">
    <property type="entry name" value="Homeodomain-like"/>
    <property type="match status" value="1"/>
</dbReference>
<dbReference type="PROSITE" id="PS01124">
    <property type="entry name" value="HTH_ARAC_FAMILY_2"/>
    <property type="match status" value="1"/>
</dbReference>
<keyword evidence="1" id="KW-0805">Transcription regulation</keyword>
<organism evidence="5 6">
    <name type="scientific">Vibrio penaeicida</name>
    <dbReference type="NCBI Taxonomy" id="104609"/>
    <lineage>
        <taxon>Bacteria</taxon>
        <taxon>Pseudomonadati</taxon>
        <taxon>Pseudomonadota</taxon>
        <taxon>Gammaproteobacteria</taxon>
        <taxon>Vibrionales</taxon>
        <taxon>Vibrionaceae</taxon>
        <taxon>Vibrio</taxon>
    </lineage>
</organism>
<dbReference type="GO" id="GO:0003700">
    <property type="term" value="F:DNA-binding transcription factor activity"/>
    <property type="evidence" value="ECO:0007669"/>
    <property type="project" value="InterPro"/>
</dbReference>
<dbReference type="EMBL" id="BSNX01000063">
    <property type="protein sequence ID" value="GLQ74741.1"/>
    <property type="molecule type" value="Genomic_DNA"/>
</dbReference>